<feature type="region of interest" description="Disordered" evidence="2">
    <location>
        <begin position="456"/>
        <end position="563"/>
    </location>
</feature>
<evidence type="ECO:0000313" key="4">
    <source>
        <dbReference type="Proteomes" id="UP000095192"/>
    </source>
</evidence>
<protein>
    <submittedName>
        <fullName evidence="3">Uncharacterized protein</fullName>
    </submittedName>
</protein>
<keyword evidence="1" id="KW-0175">Coiled coil</keyword>
<sequence length="645" mass="71746">MLSSDLRDRISEVEKPDAEGLVRAAVEKHLSEYLRRCNELNQKWQVQITNFGEELKRLKAEEIVELRTSLASQAAQLSSLDSDMQVLRQLLPVHGASLKATEAALQLLREGTERSIEGMRHEIMLDQKRRMNQEERAKEQQGEAEEALEALRADLSALKKSCRQSNVALLQLREALPEAVAFSQDVTTLRRDAEQQAAKVAALGRSLSTVEEQQNLKGRELDRLRSEVGMIKTAVHHFSSRGPDLTRAPEFQQLRADLTVLSKRLDVRQSQARTKEVQEFAEIRGEVQRLRTEVDYIKGTKLRALQSSEKAAAGMADLSRSIEALQHQIDALSSKQVRTFFKEFDPLVSTKWNLFLVTGTLSRKRGVTCFVPLQCLSFFLDSLRPHFYQLLLHSTRFPQVISVVMSLLALSAKSRLKGSLEQIKGGAFMSRWPGEGPTQLSKRRVNFGHHVAQQHQIQHLGPLESGERKVIGLSGGPTASLDHSRDIRESLSSASTFTTPRRPPSVLRSARSSPSPVTHTARVSFKEPPESTPRLTSNGTPPGNEHTEEERAETAKGETRTHSATICSELETGAGERALFSLQFSEPHPEVEDLHDFALDKATDTQQGPAATVETPDACATVEMQQQSAEARVSPPADDPVKPLV</sequence>
<dbReference type="InParanoid" id="A0A1D3CR76"/>
<accession>A0A1D3CR76</accession>
<dbReference type="AlphaFoldDB" id="A0A1D3CR76"/>
<comment type="caution">
    <text evidence="3">The sequence shown here is derived from an EMBL/GenBank/DDBJ whole genome shotgun (WGS) entry which is preliminary data.</text>
</comment>
<feature type="coiled-coil region" evidence="1">
    <location>
        <begin position="130"/>
        <end position="161"/>
    </location>
</feature>
<proteinExistence type="predicted"/>
<name>A0A1D3CR76_9EIME</name>
<keyword evidence="4" id="KW-1185">Reference proteome</keyword>
<evidence type="ECO:0000256" key="1">
    <source>
        <dbReference type="SAM" id="Coils"/>
    </source>
</evidence>
<dbReference type="Proteomes" id="UP000095192">
    <property type="component" value="Unassembled WGS sequence"/>
</dbReference>
<feature type="region of interest" description="Disordered" evidence="2">
    <location>
        <begin position="622"/>
        <end position="645"/>
    </location>
</feature>
<dbReference type="EMBL" id="JROU02002252">
    <property type="protein sequence ID" value="OEH73700.1"/>
    <property type="molecule type" value="Genomic_DNA"/>
</dbReference>
<feature type="compositionally biased region" description="Basic and acidic residues" evidence="2">
    <location>
        <begin position="545"/>
        <end position="561"/>
    </location>
</feature>
<dbReference type="VEuPathDB" id="ToxoDB:cyc_05608"/>
<reference evidence="3 4" key="1">
    <citation type="journal article" date="2016" name="BMC Genomics">
        <title>Comparative genomics reveals Cyclospora cayetanensis possesses coccidia-like metabolism and invasion components but unique surface antigens.</title>
        <authorList>
            <person name="Liu S."/>
            <person name="Wang L."/>
            <person name="Zheng H."/>
            <person name="Xu Z."/>
            <person name="Roellig D.M."/>
            <person name="Li N."/>
            <person name="Frace M.A."/>
            <person name="Tang K."/>
            <person name="Arrowood M.J."/>
            <person name="Moss D.M."/>
            <person name="Zhang L."/>
            <person name="Feng Y."/>
            <person name="Xiao L."/>
        </authorList>
    </citation>
    <scope>NUCLEOTIDE SEQUENCE [LARGE SCALE GENOMIC DNA]</scope>
    <source>
        <strain evidence="3 4">CHN_HEN01</strain>
    </source>
</reference>
<evidence type="ECO:0000313" key="3">
    <source>
        <dbReference type="EMBL" id="OEH73700.1"/>
    </source>
</evidence>
<gene>
    <name evidence="3" type="ORF">cyc_05608</name>
</gene>
<feature type="compositionally biased region" description="Polar residues" evidence="2">
    <location>
        <begin position="490"/>
        <end position="499"/>
    </location>
</feature>
<organism evidence="3 4">
    <name type="scientific">Cyclospora cayetanensis</name>
    <dbReference type="NCBI Taxonomy" id="88456"/>
    <lineage>
        <taxon>Eukaryota</taxon>
        <taxon>Sar</taxon>
        <taxon>Alveolata</taxon>
        <taxon>Apicomplexa</taxon>
        <taxon>Conoidasida</taxon>
        <taxon>Coccidia</taxon>
        <taxon>Eucoccidiorida</taxon>
        <taxon>Eimeriorina</taxon>
        <taxon>Eimeriidae</taxon>
        <taxon>Cyclospora</taxon>
    </lineage>
</organism>
<feature type="coiled-coil region" evidence="1">
    <location>
        <begin position="23"/>
        <end position="61"/>
    </location>
</feature>
<evidence type="ECO:0000256" key="2">
    <source>
        <dbReference type="SAM" id="MobiDB-lite"/>
    </source>
</evidence>
<dbReference type="Gene3D" id="1.10.287.1490">
    <property type="match status" value="1"/>
</dbReference>
<dbReference type="VEuPathDB" id="ToxoDB:LOC34621937"/>